<feature type="transmembrane region" description="Helical" evidence="8">
    <location>
        <begin position="242"/>
        <end position="261"/>
    </location>
</feature>
<reference evidence="10 11" key="1">
    <citation type="submission" date="2022-12" db="EMBL/GenBank/DDBJ databases">
        <title>Draft genome sequence of Paenibacillus sp. dW9.</title>
        <authorList>
            <person name="Choi E.-W."/>
            <person name="Kim D.-U."/>
        </authorList>
    </citation>
    <scope>NUCLEOTIDE SEQUENCE [LARGE SCALE GENOMIC DNA]</scope>
    <source>
        <strain evidence="11">dW9</strain>
    </source>
</reference>
<feature type="transmembrane region" description="Helical" evidence="8">
    <location>
        <begin position="336"/>
        <end position="356"/>
    </location>
</feature>
<sequence length="400" mass="43848">MAQNAAAKGQRFGAMKSFNFFVYGTIAIYSTFFPIYLQSIGVSKLEIGMLLAGGPFIAVLSNSFWGYWSDRWNNIRRVLIILLIGNGIVMQTVFFVHSQANLLGLMLAFFFFQSPLFSQSNSYILDAVEPAGRRFGEFRLWGSLGWAIMAVSAGPVLAGLGIGKLWVVYGSMMLVSIALACNLPRADRRQQEAGRRGNYLTIFRNKRFIAFLIIGVLISIPNGMNNTFVSIYISDLGGKEGLIGLSAFLTSIFEIPVFLLFDRLLPRNQRTMIACLIVVSLLYALRWSLMSLATGPYEIIAIQILHCVTFGGYYYIGTQLTSSLIPWRYKASGQALYALSWGGLSGIVAGVAGGWAFQHLGAAATYRIGAAFALLGGAGFAAMLIWMVRVKEASGVTREI</sequence>
<evidence type="ECO:0000256" key="8">
    <source>
        <dbReference type="SAM" id="Phobius"/>
    </source>
</evidence>
<evidence type="ECO:0000256" key="6">
    <source>
        <dbReference type="ARBA" id="ARBA00022989"/>
    </source>
</evidence>
<dbReference type="PANTHER" id="PTHR23522:SF10">
    <property type="entry name" value="3-PHENYLPROPIONIC ACID TRANSPORTER-RELATED"/>
    <property type="match status" value="1"/>
</dbReference>
<keyword evidence="5 8" id="KW-0812">Transmembrane</keyword>
<dbReference type="PANTHER" id="PTHR23522">
    <property type="entry name" value="BLL5896 PROTEIN"/>
    <property type="match status" value="1"/>
</dbReference>
<dbReference type="Gene3D" id="1.20.1250.20">
    <property type="entry name" value="MFS general substrate transporter like domains"/>
    <property type="match status" value="2"/>
</dbReference>
<protein>
    <submittedName>
        <fullName evidence="10">MFS transporter</fullName>
    </submittedName>
</protein>
<dbReference type="InterPro" id="IPR036259">
    <property type="entry name" value="MFS_trans_sf"/>
</dbReference>
<evidence type="ECO:0000259" key="9">
    <source>
        <dbReference type="Pfam" id="PF12832"/>
    </source>
</evidence>
<organism evidence="10 11">
    <name type="scientific">Paenibacillus gyeongsangnamensis</name>
    <dbReference type="NCBI Taxonomy" id="3388067"/>
    <lineage>
        <taxon>Bacteria</taxon>
        <taxon>Bacillati</taxon>
        <taxon>Bacillota</taxon>
        <taxon>Bacilli</taxon>
        <taxon>Bacillales</taxon>
        <taxon>Paenibacillaceae</taxon>
        <taxon>Paenibacillus</taxon>
    </lineage>
</organism>
<feature type="transmembrane region" description="Helical" evidence="8">
    <location>
        <begin position="368"/>
        <end position="388"/>
    </location>
</feature>
<evidence type="ECO:0000256" key="1">
    <source>
        <dbReference type="ARBA" id="ARBA00004429"/>
    </source>
</evidence>
<evidence type="ECO:0000313" key="10">
    <source>
        <dbReference type="EMBL" id="MCZ8515187.1"/>
    </source>
</evidence>
<evidence type="ECO:0000256" key="4">
    <source>
        <dbReference type="ARBA" id="ARBA00022519"/>
    </source>
</evidence>
<gene>
    <name evidence="10" type="ORF">O9H85_22750</name>
</gene>
<feature type="transmembrane region" description="Helical" evidence="8">
    <location>
        <begin position="78"/>
        <end position="96"/>
    </location>
</feature>
<dbReference type="Proteomes" id="UP001527882">
    <property type="component" value="Unassembled WGS sequence"/>
</dbReference>
<feature type="transmembrane region" description="Helical" evidence="8">
    <location>
        <begin position="47"/>
        <end position="66"/>
    </location>
</feature>
<feature type="transmembrane region" description="Helical" evidence="8">
    <location>
        <begin position="299"/>
        <end position="316"/>
    </location>
</feature>
<evidence type="ECO:0000313" key="11">
    <source>
        <dbReference type="Proteomes" id="UP001527882"/>
    </source>
</evidence>
<accession>A0ABT4QE89</accession>
<feature type="transmembrane region" description="Helical" evidence="8">
    <location>
        <begin position="20"/>
        <end position="41"/>
    </location>
</feature>
<evidence type="ECO:0000256" key="7">
    <source>
        <dbReference type="ARBA" id="ARBA00023136"/>
    </source>
</evidence>
<keyword evidence="11" id="KW-1185">Reference proteome</keyword>
<dbReference type="Pfam" id="PF12832">
    <property type="entry name" value="MFS_1_like"/>
    <property type="match status" value="1"/>
</dbReference>
<dbReference type="InterPro" id="IPR024989">
    <property type="entry name" value="MFS_assoc_dom"/>
</dbReference>
<dbReference type="RefSeq" id="WP_269883720.1">
    <property type="nucleotide sequence ID" value="NZ_JAQAGZ010000016.1"/>
</dbReference>
<keyword evidence="2" id="KW-0813">Transport</keyword>
<keyword evidence="6 8" id="KW-1133">Transmembrane helix</keyword>
<feature type="transmembrane region" description="Helical" evidence="8">
    <location>
        <begin position="205"/>
        <end position="222"/>
    </location>
</feature>
<evidence type="ECO:0000256" key="3">
    <source>
        <dbReference type="ARBA" id="ARBA00022475"/>
    </source>
</evidence>
<comment type="caution">
    <text evidence="10">The sequence shown here is derived from an EMBL/GenBank/DDBJ whole genome shotgun (WGS) entry which is preliminary data.</text>
</comment>
<keyword evidence="4" id="KW-0997">Cell inner membrane</keyword>
<keyword evidence="3" id="KW-1003">Cell membrane</keyword>
<proteinExistence type="predicted"/>
<evidence type="ECO:0000256" key="5">
    <source>
        <dbReference type="ARBA" id="ARBA00022692"/>
    </source>
</evidence>
<dbReference type="EMBL" id="JAQAGZ010000016">
    <property type="protein sequence ID" value="MCZ8515187.1"/>
    <property type="molecule type" value="Genomic_DNA"/>
</dbReference>
<feature type="domain" description="Major facilitator superfamily associated" evidence="9">
    <location>
        <begin position="15"/>
        <end position="367"/>
    </location>
</feature>
<feature type="transmembrane region" description="Helical" evidence="8">
    <location>
        <begin position="138"/>
        <end position="160"/>
    </location>
</feature>
<keyword evidence="7 8" id="KW-0472">Membrane</keyword>
<comment type="subcellular location">
    <subcellularLocation>
        <location evidence="1">Cell inner membrane</location>
        <topology evidence="1">Multi-pass membrane protein</topology>
    </subcellularLocation>
</comment>
<name>A0ABT4QE89_9BACL</name>
<evidence type="ECO:0000256" key="2">
    <source>
        <dbReference type="ARBA" id="ARBA00022448"/>
    </source>
</evidence>
<feature type="transmembrane region" description="Helical" evidence="8">
    <location>
        <begin position="273"/>
        <end position="293"/>
    </location>
</feature>
<dbReference type="SUPFAM" id="SSF103473">
    <property type="entry name" value="MFS general substrate transporter"/>
    <property type="match status" value="1"/>
</dbReference>